<dbReference type="GO" id="GO:0008270">
    <property type="term" value="F:zinc ion binding"/>
    <property type="evidence" value="ECO:0007669"/>
    <property type="project" value="UniProtKB-KW"/>
</dbReference>
<name>A0A9W7FZK5_9STRA</name>
<evidence type="ECO:0000256" key="2">
    <source>
        <dbReference type="ARBA" id="ARBA00022771"/>
    </source>
</evidence>
<dbReference type="Pfam" id="PF02008">
    <property type="entry name" value="zf-CXXC"/>
    <property type="match status" value="1"/>
</dbReference>
<comment type="caution">
    <text evidence="6">The sequence shown here is derived from an EMBL/GenBank/DDBJ whole genome shotgun (WGS) entry which is preliminary data.</text>
</comment>
<dbReference type="PROSITE" id="PS51058">
    <property type="entry name" value="ZF_CXXC"/>
    <property type="match status" value="1"/>
</dbReference>
<evidence type="ECO:0000256" key="1">
    <source>
        <dbReference type="ARBA" id="ARBA00022723"/>
    </source>
</evidence>
<dbReference type="EMBL" id="BRYA01000626">
    <property type="protein sequence ID" value="GMI26309.1"/>
    <property type="molecule type" value="Genomic_DNA"/>
</dbReference>
<dbReference type="AlphaFoldDB" id="A0A9W7FZK5"/>
<keyword evidence="2" id="KW-0863">Zinc-finger</keyword>
<reference evidence="7" key="1">
    <citation type="journal article" date="2023" name="Commun. Biol.">
        <title>Genome analysis of Parmales, the sister group of diatoms, reveals the evolutionary specialization of diatoms from phago-mixotrophs to photoautotrophs.</title>
        <authorList>
            <person name="Ban H."/>
            <person name="Sato S."/>
            <person name="Yoshikawa S."/>
            <person name="Yamada K."/>
            <person name="Nakamura Y."/>
            <person name="Ichinomiya M."/>
            <person name="Sato N."/>
            <person name="Blanc-Mathieu R."/>
            <person name="Endo H."/>
            <person name="Kuwata A."/>
            <person name="Ogata H."/>
        </authorList>
    </citation>
    <scope>NUCLEOTIDE SEQUENCE [LARGE SCALE GENOMIC DNA]</scope>
</reference>
<keyword evidence="1" id="KW-0479">Metal-binding</keyword>
<feature type="compositionally biased region" description="Acidic residues" evidence="4">
    <location>
        <begin position="547"/>
        <end position="558"/>
    </location>
</feature>
<keyword evidence="7" id="KW-1185">Reference proteome</keyword>
<feature type="region of interest" description="Disordered" evidence="4">
    <location>
        <begin position="422"/>
        <end position="444"/>
    </location>
</feature>
<gene>
    <name evidence="6" type="ORF">TrCOL_g10755</name>
</gene>
<feature type="region of interest" description="Disordered" evidence="4">
    <location>
        <begin position="491"/>
        <end position="562"/>
    </location>
</feature>
<organism evidence="6 7">
    <name type="scientific">Triparma columacea</name>
    <dbReference type="NCBI Taxonomy" id="722753"/>
    <lineage>
        <taxon>Eukaryota</taxon>
        <taxon>Sar</taxon>
        <taxon>Stramenopiles</taxon>
        <taxon>Ochrophyta</taxon>
        <taxon>Bolidophyceae</taxon>
        <taxon>Parmales</taxon>
        <taxon>Triparmaceae</taxon>
        <taxon>Triparma</taxon>
    </lineage>
</organism>
<sequence>MPYGLLSTENIITQISASLTLGRSAPVDTRSIEKFLALYLGGGKEKEGEKDDDEATTTPMIYVDSSLDGISREHSKFEVDENDVCTVEVLGIKYDLFVRGGRDDEEGSESKKGINKPVKLERGKLVRVHVGDTVIVDGYRQTNGEKPTCSFKVISLPSLAPSDADETRSYDNMNDVSMNSPMAPQSPAEPSTFAYITTSTDGSFLNTTGVTDPSNSPILDTSSVSDNNFLGDTGASTTIITDISENSSFTSHEMMEDGEDKSMGELGGLDGSDYMDERDVSGESFVDSFQTHQVETTARFGTEEAVTSLSETLNGQPSGEPEQQLETHIFKKDGTQINIDDSVTLIKGPNCGKVLNVDRELSEILIEWDDVGTPTSWEPVKNYQLKKEKRERNKIQYTDLDDLIASGLFEKSQSMELTYSFQDDSETPVKKTEGMKRRGSGHGGTRMSRCGKCAWCNADDCGNCKACKDKIKFGGPGVRKQCCNKRICNSKRPGQGSEKRSVKKKQKKGVVTPQNEERPLERKTPSNISAPKGRGKQQKARAPCERVEEEEEQNEENDDRQKETFVTFYSDDDDNGDDNDDRRWKRLFETSYRMGADIHTVGRGQIFCRLVDEKERATMRNKEQVSAKVRVTPEWDKDNAKLSLNLTLLDVRRSFEE</sequence>
<protein>
    <recommendedName>
        <fullName evidence="5">CXXC-type domain-containing protein</fullName>
    </recommendedName>
</protein>
<dbReference type="InterPro" id="IPR002857">
    <property type="entry name" value="Znf_CXXC"/>
</dbReference>
<evidence type="ECO:0000256" key="3">
    <source>
        <dbReference type="ARBA" id="ARBA00022833"/>
    </source>
</evidence>
<dbReference type="OrthoDB" id="65313at2759"/>
<evidence type="ECO:0000313" key="6">
    <source>
        <dbReference type="EMBL" id="GMI26309.1"/>
    </source>
</evidence>
<accession>A0A9W7FZK5</accession>
<evidence type="ECO:0000313" key="7">
    <source>
        <dbReference type="Proteomes" id="UP001165065"/>
    </source>
</evidence>
<evidence type="ECO:0000256" key="4">
    <source>
        <dbReference type="SAM" id="MobiDB-lite"/>
    </source>
</evidence>
<feature type="compositionally biased region" description="Basic and acidic residues" evidence="4">
    <location>
        <begin position="427"/>
        <end position="436"/>
    </location>
</feature>
<evidence type="ECO:0000259" key="5">
    <source>
        <dbReference type="PROSITE" id="PS51058"/>
    </source>
</evidence>
<keyword evidence="3" id="KW-0862">Zinc</keyword>
<proteinExistence type="predicted"/>
<dbReference type="GO" id="GO:0003677">
    <property type="term" value="F:DNA binding"/>
    <property type="evidence" value="ECO:0007669"/>
    <property type="project" value="InterPro"/>
</dbReference>
<feature type="domain" description="CXXC-type" evidence="5">
    <location>
        <begin position="443"/>
        <end position="489"/>
    </location>
</feature>
<feature type="compositionally biased region" description="Basic and acidic residues" evidence="4">
    <location>
        <begin position="515"/>
        <end position="524"/>
    </location>
</feature>
<dbReference type="Proteomes" id="UP001165065">
    <property type="component" value="Unassembled WGS sequence"/>
</dbReference>